<keyword evidence="1" id="KW-0175">Coiled coil</keyword>
<proteinExistence type="predicted"/>
<name>A0A1S1MZD4_9MYCO</name>
<evidence type="ECO:0000256" key="1">
    <source>
        <dbReference type="SAM" id="Coils"/>
    </source>
</evidence>
<gene>
    <name evidence="3" type="ORF">BKN37_24835</name>
</gene>
<sequence length="145" mass="16232">MSTTDDRTEHLRAAAARKSEDAQSRARRALVALENRGIPINFNTVALEAKVSKGFLYANDDLRRQITERRRQPAPRIEPSPHASHSDETSATVKLAVAAQIHRQLRAENEQLRNENAALRGDLLALQREKRITHHATTTRPAEGS</sequence>
<reference evidence="3 4" key="1">
    <citation type="submission" date="2016-10" db="EMBL/GenBank/DDBJ databases">
        <title>Genome sequence of Mycobacterium talmonii.</title>
        <authorList>
            <person name="Greninger A.L."/>
            <person name="Elliott B."/>
            <person name="Vasireddy S."/>
            <person name="Vasireddy R."/>
        </authorList>
    </citation>
    <scope>NUCLEOTIDE SEQUENCE [LARGE SCALE GENOMIC DNA]</scope>
    <source>
        <strain evidence="4">NE-TNMC-100812</strain>
    </source>
</reference>
<organism evidence="3 4">
    <name type="scientific">Mycobacterium talmoniae</name>
    <dbReference type="NCBI Taxonomy" id="1858794"/>
    <lineage>
        <taxon>Bacteria</taxon>
        <taxon>Bacillati</taxon>
        <taxon>Actinomycetota</taxon>
        <taxon>Actinomycetes</taxon>
        <taxon>Mycobacteriales</taxon>
        <taxon>Mycobacteriaceae</taxon>
        <taxon>Mycobacterium</taxon>
    </lineage>
</organism>
<evidence type="ECO:0000313" key="4">
    <source>
        <dbReference type="Proteomes" id="UP000179734"/>
    </source>
</evidence>
<evidence type="ECO:0008006" key="5">
    <source>
        <dbReference type="Google" id="ProtNLM"/>
    </source>
</evidence>
<evidence type="ECO:0000313" key="3">
    <source>
        <dbReference type="EMBL" id="OHU92456.1"/>
    </source>
</evidence>
<keyword evidence="4" id="KW-1185">Reference proteome</keyword>
<dbReference type="AlphaFoldDB" id="A0A1S1MZD4"/>
<evidence type="ECO:0000256" key="2">
    <source>
        <dbReference type="SAM" id="MobiDB-lite"/>
    </source>
</evidence>
<dbReference type="RefSeq" id="WP_071029675.1">
    <property type="nucleotide sequence ID" value="NZ_MLQM01000227.1"/>
</dbReference>
<feature type="compositionally biased region" description="Basic and acidic residues" evidence="2">
    <location>
        <begin position="1"/>
        <end position="24"/>
    </location>
</feature>
<dbReference type="Pfam" id="PF19776">
    <property type="entry name" value="DUF6262"/>
    <property type="match status" value="1"/>
</dbReference>
<comment type="caution">
    <text evidence="3">The sequence shown here is derived from an EMBL/GenBank/DDBJ whole genome shotgun (WGS) entry which is preliminary data.</text>
</comment>
<protein>
    <recommendedName>
        <fullName evidence="5">Transposase</fullName>
    </recommendedName>
</protein>
<dbReference type="InterPro" id="IPR046229">
    <property type="entry name" value="TnpC-like"/>
</dbReference>
<feature type="region of interest" description="Disordered" evidence="2">
    <location>
        <begin position="1"/>
        <end position="25"/>
    </location>
</feature>
<feature type="region of interest" description="Disordered" evidence="2">
    <location>
        <begin position="64"/>
        <end position="91"/>
    </location>
</feature>
<accession>A0A1S1MZD4</accession>
<dbReference type="EMBL" id="MLQM01000227">
    <property type="protein sequence ID" value="OHU92456.1"/>
    <property type="molecule type" value="Genomic_DNA"/>
</dbReference>
<feature type="coiled-coil region" evidence="1">
    <location>
        <begin position="95"/>
        <end position="129"/>
    </location>
</feature>
<dbReference type="Proteomes" id="UP000179734">
    <property type="component" value="Unassembled WGS sequence"/>
</dbReference>